<keyword evidence="4" id="KW-1185">Reference proteome</keyword>
<keyword evidence="1" id="KW-0812">Transmembrane</keyword>
<accession>A0ABT8K540</accession>
<dbReference type="EMBL" id="JAROCG010000002">
    <property type="protein sequence ID" value="MDN4612573.1"/>
    <property type="molecule type" value="Genomic_DNA"/>
</dbReference>
<reference evidence="3" key="1">
    <citation type="submission" date="2023-06" db="EMBL/GenBank/DDBJ databases">
        <title>MT1 and MT2 Draft Genomes of Novel Species.</title>
        <authorList>
            <person name="Venkateswaran K."/>
        </authorList>
    </citation>
    <scope>NUCLEOTIDE SEQUENCE</scope>
    <source>
        <strain evidence="3">IIF3SC-B10</strain>
    </source>
</reference>
<protein>
    <submittedName>
        <fullName evidence="3">LPXTG cell wall anchor domain-containing protein</fullName>
    </submittedName>
</protein>
<evidence type="ECO:0000256" key="2">
    <source>
        <dbReference type="SAM" id="SignalP"/>
    </source>
</evidence>
<keyword evidence="1" id="KW-1133">Transmembrane helix</keyword>
<dbReference type="RefSeq" id="WP_301229732.1">
    <property type="nucleotide sequence ID" value="NZ_JAROCG010000002.1"/>
</dbReference>
<evidence type="ECO:0000256" key="1">
    <source>
        <dbReference type="SAM" id="Phobius"/>
    </source>
</evidence>
<name>A0ABT8K540_9MICC</name>
<evidence type="ECO:0000313" key="3">
    <source>
        <dbReference type="EMBL" id="MDN4612573.1"/>
    </source>
</evidence>
<feature type="transmembrane region" description="Helical" evidence="1">
    <location>
        <begin position="181"/>
        <end position="201"/>
    </location>
</feature>
<keyword evidence="1" id="KW-0472">Membrane</keyword>
<dbReference type="NCBIfam" id="TIGR01167">
    <property type="entry name" value="LPXTG_anchor"/>
    <property type="match status" value="1"/>
</dbReference>
<feature type="signal peptide" evidence="2">
    <location>
        <begin position="1"/>
        <end position="24"/>
    </location>
</feature>
<proteinExistence type="predicted"/>
<dbReference type="Proteomes" id="UP001174209">
    <property type="component" value="Unassembled WGS sequence"/>
</dbReference>
<evidence type="ECO:0000313" key="4">
    <source>
        <dbReference type="Proteomes" id="UP001174209"/>
    </source>
</evidence>
<organism evidence="3 4">
    <name type="scientific">Arthrobacter burdickii</name>
    <dbReference type="NCBI Taxonomy" id="3035920"/>
    <lineage>
        <taxon>Bacteria</taxon>
        <taxon>Bacillati</taxon>
        <taxon>Actinomycetota</taxon>
        <taxon>Actinomycetes</taxon>
        <taxon>Micrococcales</taxon>
        <taxon>Micrococcaceae</taxon>
        <taxon>Arthrobacter</taxon>
    </lineage>
</organism>
<gene>
    <name evidence="3" type="ORF">P5G52_17020</name>
</gene>
<keyword evidence="2" id="KW-0732">Signal</keyword>
<comment type="caution">
    <text evidence="3">The sequence shown here is derived from an EMBL/GenBank/DDBJ whole genome shotgun (WGS) entry which is preliminary data.</text>
</comment>
<feature type="chain" id="PRO_5045329824" evidence="2">
    <location>
        <begin position="25"/>
        <end position="210"/>
    </location>
</feature>
<sequence length="210" mass="20304">MNKTASVLAIAGTLTFLGAGAAQAAPVSTPAYVPSQGGAVSDGTVTPGATVTFTGVDGFFGPFETITITVDRSNGRPGGPGFSPRGAGSARNGLIVLNAVVLTEQVKADAKGNFSYSVKLQEEGVYTLTASNAAGKSLTQTVVVDSANAADGTTTGTTGGTTGGTTTGQGGLANTGIDSAMFLWGAAGIGALGLGAGSIVVSRRRAGAGA</sequence>